<dbReference type="PANTHER" id="PTHR33627:SF1">
    <property type="entry name" value="TRANSPOSASE"/>
    <property type="match status" value="1"/>
</dbReference>
<reference evidence="2 3" key="1">
    <citation type="submission" date="2019-11" db="EMBL/GenBank/DDBJ databases">
        <title>Streptomyces typhae sp. nov., a novel endophytic actinomycete isolated from the root of cattail pollen (Typha angustifolia L.).</title>
        <authorList>
            <person name="Peng C."/>
        </authorList>
    </citation>
    <scope>NUCLEOTIDE SEQUENCE [LARGE SCALE GENOMIC DNA]</scope>
    <source>
        <strain evidence="3">p1417</strain>
    </source>
</reference>
<comment type="caution">
    <text evidence="2">The sequence shown here is derived from an EMBL/GenBank/DDBJ whole genome shotgun (WGS) entry which is preliminary data.</text>
</comment>
<keyword evidence="3" id="KW-1185">Reference proteome</keyword>
<dbReference type="InterPro" id="IPR038721">
    <property type="entry name" value="IS701-like_DDE_dom"/>
</dbReference>
<organism evidence="2 3">
    <name type="scientific">Streptomyces typhae</name>
    <dbReference type="NCBI Taxonomy" id="2681492"/>
    <lineage>
        <taxon>Bacteria</taxon>
        <taxon>Bacillati</taxon>
        <taxon>Actinomycetota</taxon>
        <taxon>Actinomycetes</taxon>
        <taxon>Kitasatosporales</taxon>
        <taxon>Streptomycetaceae</taxon>
        <taxon>Streptomyces</taxon>
    </lineage>
</organism>
<evidence type="ECO:0000259" key="1">
    <source>
        <dbReference type="Pfam" id="PF13546"/>
    </source>
</evidence>
<dbReference type="PANTHER" id="PTHR33627">
    <property type="entry name" value="TRANSPOSASE"/>
    <property type="match status" value="1"/>
</dbReference>
<dbReference type="Proteomes" id="UP000483802">
    <property type="component" value="Unassembled WGS sequence"/>
</dbReference>
<protein>
    <submittedName>
        <fullName evidence="2">Transposase</fullName>
    </submittedName>
</protein>
<proteinExistence type="predicted"/>
<sequence length="380" mass="40777">MSAVLFASLRRSDQRRKGVDYLRGLLGAQGRRSIRNMAAMLGGSATEQSLHHFVCNSGWDWMTVRGALARHLAEQAPPLAYVVRPTVIPKAGENSVGVDRSYVSERGQLVNAQQATGVWFASEEMSAPVNWRLHLSAAWLDDRTRRRQACIPDDVGAPAPGGAAVEAAVEAVRGWGLARRPVVLDARHLDLAAAVGRFRAAGVPFLARIGGSLHLEATDPGLRGRRPETRSAAQIMASARGQVRPVPLPASGLDGACGLNLAALVRVRPSQAARQFAGPGELTLLGVGEGRGQWPMELWLTDATQARAHTLVRLTKLTRRVEHDFRETADRLGIRDFTGRSYGGWHRHMTLASAAHAVSVLGTDRAHGTATGAEIHAAAS</sequence>
<accession>A0A6L6X9Q8</accession>
<feature type="domain" description="Transposase IS701-like DDE" evidence="1">
    <location>
        <begin position="5"/>
        <end position="215"/>
    </location>
</feature>
<name>A0A6L6X9Q8_9ACTN</name>
<dbReference type="EMBL" id="WPNZ01000033">
    <property type="protein sequence ID" value="MVO90437.1"/>
    <property type="molecule type" value="Genomic_DNA"/>
</dbReference>
<dbReference type="Pfam" id="PF13546">
    <property type="entry name" value="DDE_5"/>
    <property type="match status" value="1"/>
</dbReference>
<evidence type="ECO:0000313" key="2">
    <source>
        <dbReference type="EMBL" id="MVO90437.1"/>
    </source>
</evidence>
<dbReference type="AlphaFoldDB" id="A0A6L6X9Q8"/>
<dbReference type="InterPro" id="IPR039365">
    <property type="entry name" value="IS701-like"/>
</dbReference>
<evidence type="ECO:0000313" key="3">
    <source>
        <dbReference type="Proteomes" id="UP000483802"/>
    </source>
</evidence>
<gene>
    <name evidence="2" type="ORF">GPA10_38240</name>
</gene>